<feature type="transmembrane region" description="Helical" evidence="5">
    <location>
        <begin position="74"/>
        <end position="96"/>
    </location>
</feature>
<comment type="caution">
    <text evidence="7">The sequence shown here is derived from an EMBL/GenBank/DDBJ whole genome shotgun (WGS) entry which is preliminary data.</text>
</comment>
<feature type="transmembrane region" description="Helical" evidence="5">
    <location>
        <begin position="240"/>
        <end position="259"/>
    </location>
</feature>
<evidence type="ECO:0000256" key="5">
    <source>
        <dbReference type="SAM" id="Phobius"/>
    </source>
</evidence>
<feature type="domain" description="Sodium/calcium exchanger membrane region" evidence="6">
    <location>
        <begin position="4"/>
        <end position="143"/>
    </location>
</feature>
<feature type="transmembrane region" description="Helical" evidence="5">
    <location>
        <begin position="205"/>
        <end position="228"/>
    </location>
</feature>
<evidence type="ECO:0000259" key="6">
    <source>
        <dbReference type="Pfam" id="PF01699"/>
    </source>
</evidence>
<dbReference type="InterPro" id="IPR044880">
    <property type="entry name" value="NCX_ion-bd_dom_sf"/>
</dbReference>
<name>A0AAP8MG32_9GAMM</name>
<evidence type="ECO:0000313" key="7">
    <source>
        <dbReference type="EMBL" id="PLW87125.1"/>
    </source>
</evidence>
<dbReference type="InterPro" id="IPR004481">
    <property type="entry name" value="K/Na/Ca-exchanger"/>
</dbReference>
<feature type="transmembrane region" description="Helical" evidence="5">
    <location>
        <begin position="108"/>
        <end position="141"/>
    </location>
</feature>
<evidence type="ECO:0000256" key="1">
    <source>
        <dbReference type="ARBA" id="ARBA00004141"/>
    </source>
</evidence>
<keyword evidence="3 5" id="KW-1133">Transmembrane helix</keyword>
<proteinExistence type="predicted"/>
<gene>
    <name evidence="7" type="ORF">C0029_00550</name>
</gene>
<evidence type="ECO:0000313" key="8">
    <source>
        <dbReference type="Proteomes" id="UP000235162"/>
    </source>
</evidence>
<dbReference type="KEGG" id="hja:BST95_17670"/>
<dbReference type="Proteomes" id="UP000235162">
    <property type="component" value="Unassembled WGS sequence"/>
</dbReference>
<dbReference type="Pfam" id="PF01699">
    <property type="entry name" value="Na_Ca_ex"/>
    <property type="match status" value="2"/>
</dbReference>
<dbReference type="GO" id="GO:0005886">
    <property type="term" value="C:plasma membrane"/>
    <property type="evidence" value="ECO:0007669"/>
    <property type="project" value="TreeGrafter"/>
</dbReference>
<evidence type="ECO:0000256" key="4">
    <source>
        <dbReference type="ARBA" id="ARBA00023136"/>
    </source>
</evidence>
<keyword evidence="2 5" id="KW-0812">Transmembrane</keyword>
<evidence type="ECO:0000256" key="2">
    <source>
        <dbReference type="ARBA" id="ARBA00022692"/>
    </source>
</evidence>
<accession>A0AAP8MG32</accession>
<dbReference type="GO" id="GO:0006874">
    <property type="term" value="P:intracellular calcium ion homeostasis"/>
    <property type="evidence" value="ECO:0007669"/>
    <property type="project" value="TreeGrafter"/>
</dbReference>
<dbReference type="NCBIfam" id="TIGR00367">
    <property type="entry name" value="calcium/sodium antiporter"/>
    <property type="match status" value="1"/>
</dbReference>
<protein>
    <submittedName>
        <fullName evidence="7">Calcium/sodium antiporter</fullName>
    </submittedName>
</protein>
<feature type="transmembrane region" description="Helical" evidence="5">
    <location>
        <begin position="38"/>
        <end position="62"/>
    </location>
</feature>
<comment type="subcellular location">
    <subcellularLocation>
        <location evidence="1">Membrane</location>
        <topology evidence="1">Multi-pass membrane protein</topology>
    </subcellularLocation>
</comment>
<keyword evidence="8" id="KW-1185">Reference proteome</keyword>
<feature type="transmembrane region" description="Helical" evidence="5">
    <location>
        <begin position="271"/>
        <end position="288"/>
    </location>
</feature>
<keyword evidence="4 5" id="KW-0472">Membrane</keyword>
<feature type="transmembrane region" description="Helical" evidence="5">
    <location>
        <begin position="300"/>
        <end position="319"/>
    </location>
</feature>
<reference evidence="7 8" key="1">
    <citation type="submission" date="2018-01" db="EMBL/GenBank/DDBJ databases">
        <title>The draft genome sequence of Halioglobus japonicus S1-36.</title>
        <authorList>
            <person name="Du Z.-J."/>
            <person name="Shi M.-J."/>
        </authorList>
    </citation>
    <scope>NUCLEOTIDE SEQUENCE [LARGE SCALE GENOMIC DNA]</scope>
    <source>
        <strain evidence="7 8">S1-36</strain>
    </source>
</reference>
<feature type="transmembrane region" description="Helical" evidence="5">
    <location>
        <begin position="171"/>
        <end position="193"/>
    </location>
</feature>
<sequence>MLLAAATILVGFIILIWSADLFVAGASSIAENMGMSPIIIGLTIVSLGTSAPEVLVSFTAALSGAGDLAIGNAIGSNIANIGLVLGITVLVAPMMVHESCMKKEMPTLLIVTFGAGVLLIDDVLSIVDGWLMLGSLALIMVHMVRSQTHDEVLVEEAEEEYLPHLKPLRAWLTFALGLSLLIASSRMLVWGAVEVAETLGVSELVIGLTIVAIGTSLPELAATIASALRGHTEIALGNVIGSNLFNLLAVMSIPGIVGAETLESSVVTRDYPTMTFLTVFLALAIYISRRRSRSQEGHAYVGRTIGTLLVSFYGLYYYWLYITI</sequence>
<dbReference type="EMBL" id="PKUR01000001">
    <property type="protein sequence ID" value="PLW87125.1"/>
    <property type="molecule type" value="Genomic_DNA"/>
</dbReference>
<dbReference type="PANTHER" id="PTHR10846:SF8">
    <property type="entry name" value="INNER MEMBRANE PROTEIN YRBG"/>
    <property type="match status" value="1"/>
</dbReference>
<evidence type="ECO:0000256" key="3">
    <source>
        <dbReference type="ARBA" id="ARBA00022989"/>
    </source>
</evidence>
<dbReference type="RefSeq" id="WP_084200758.1">
    <property type="nucleotide sequence ID" value="NZ_BMYL01000001.1"/>
</dbReference>
<dbReference type="Gene3D" id="1.20.1420.30">
    <property type="entry name" value="NCX, central ion-binding region"/>
    <property type="match status" value="2"/>
</dbReference>
<dbReference type="InterPro" id="IPR004837">
    <property type="entry name" value="NaCa_Exmemb"/>
</dbReference>
<organism evidence="7 8">
    <name type="scientific">Halioglobus japonicus</name>
    <dbReference type="NCBI Taxonomy" id="930805"/>
    <lineage>
        <taxon>Bacteria</taxon>
        <taxon>Pseudomonadati</taxon>
        <taxon>Pseudomonadota</taxon>
        <taxon>Gammaproteobacteria</taxon>
        <taxon>Cellvibrionales</taxon>
        <taxon>Halieaceae</taxon>
        <taxon>Halioglobus</taxon>
    </lineage>
</organism>
<dbReference type="PANTHER" id="PTHR10846">
    <property type="entry name" value="SODIUM/POTASSIUM/CALCIUM EXCHANGER"/>
    <property type="match status" value="1"/>
</dbReference>
<dbReference type="GO" id="GO:0005262">
    <property type="term" value="F:calcium channel activity"/>
    <property type="evidence" value="ECO:0007669"/>
    <property type="project" value="TreeGrafter"/>
</dbReference>
<dbReference type="GO" id="GO:0008273">
    <property type="term" value="F:calcium, potassium:sodium antiporter activity"/>
    <property type="evidence" value="ECO:0007669"/>
    <property type="project" value="TreeGrafter"/>
</dbReference>
<dbReference type="AlphaFoldDB" id="A0AAP8MG32"/>
<feature type="domain" description="Sodium/calcium exchanger membrane region" evidence="6">
    <location>
        <begin position="170"/>
        <end position="321"/>
    </location>
</feature>